<dbReference type="RefSeq" id="WP_037069527.1">
    <property type="nucleotide sequence ID" value="NZ_HG916852.1"/>
</dbReference>
<evidence type="ECO:0000259" key="2">
    <source>
        <dbReference type="Pfam" id="PF19263"/>
    </source>
</evidence>
<feature type="domain" description="DNA primase/polymerase bifunctional N-terminal" evidence="1">
    <location>
        <begin position="72"/>
        <end position="188"/>
    </location>
</feature>
<dbReference type="InterPro" id="IPR045455">
    <property type="entry name" value="NrS-1_pol-like_helicase"/>
</dbReference>
<dbReference type="HOGENOM" id="CLU_369498_0_0_5"/>
<dbReference type="Pfam" id="PF19263">
    <property type="entry name" value="DUF5906"/>
    <property type="match status" value="1"/>
</dbReference>
<dbReference type="PATRIC" id="fig|348824.6.peg.1879"/>
<dbReference type="Gene3D" id="3.40.50.300">
    <property type="entry name" value="P-loop containing nucleotide triphosphate hydrolases"/>
    <property type="match status" value="1"/>
</dbReference>
<evidence type="ECO:0000313" key="4">
    <source>
        <dbReference type="Proteomes" id="UP000019443"/>
    </source>
</evidence>
<evidence type="ECO:0000313" key="3">
    <source>
        <dbReference type="EMBL" id="CDM57415.1"/>
    </source>
</evidence>
<feature type="domain" description="NrS-1 polymerase-like helicase" evidence="2">
    <location>
        <begin position="524"/>
        <end position="635"/>
    </location>
</feature>
<dbReference type="AlphaFoldDB" id="W6RAN1"/>
<protein>
    <submittedName>
        <fullName evidence="3">Conserved protein</fullName>
    </submittedName>
</protein>
<proteinExistence type="predicted"/>
<dbReference type="EMBL" id="HG916852">
    <property type="protein sequence ID" value="CDM57415.1"/>
    <property type="molecule type" value="Genomic_DNA"/>
</dbReference>
<dbReference type="eggNOG" id="COG5545">
    <property type="taxonomic scope" value="Bacteria"/>
</dbReference>
<dbReference type="InterPro" id="IPR027417">
    <property type="entry name" value="P-loop_NTPase"/>
</dbReference>
<gene>
    <name evidence="3" type="ORF">LPU83_1750</name>
</gene>
<evidence type="ECO:0000259" key="1">
    <source>
        <dbReference type="Pfam" id="PF09250"/>
    </source>
</evidence>
<dbReference type="Pfam" id="PF09250">
    <property type="entry name" value="Prim-Pol"/>
    <property type="match status" value="1"/>
</dbReference>
<dbReference type="InterPro" id="IPR015330">
    <property type="entry name" value="DNA_primase/pol_bifunc_N"/>
</dbReference>
<dbReference type="eggNOG" id="COG3598">
    <property type="taxonomic scope" value="Bacteria"/>
</dbReference>
<reference evidence="3" key="1">
    <citation type="submission" date="2013-11" db="EMBL/GenBank/DDBJ databases">
        <title>Draft genome sequence of the broad-host-range Rhizobium sp. LPU83 strain, a member of the low-genetic diversity Oregon-like Rhizobium sp. group.</title>
        <authorList>
            <person name="Wibberg D."/>
            <person name="Puehler A."/>
            <person name="Schlueter A."/>
        </authorList>
    </citation>
    <scope>NUCLEOTIDE SEQUENCE [LARGE SCALE GENOMIC DNA]</scope>
    <source>
        <strain evidence="3">LPU83</strain>
    </source>
</reference>
<organism evidence="3 4">
    <name type="scientific">Rhizobium favelukesii</name>
    <dbReference type="NCBI Taxonomy" id="348824"/>
    <lineage>
        <taxon>Bacteria</taxon>
        <taxon>Pseudomonadati</taxon>
        <taxon>Pseudomonadota</taxon>
        <taxon>Alphaproteobacteria</taxon>
        <taxon>Hyphomicrobiales</taxon>
        <taxon>Rhizobiaceae</taxon>
        <taxon>Rhizobium/Agrobacterium group</taxon>
        <taxon>Rhizobium</taxon>
    </lineage>
</organism>
<dbReference type="KEGG" id="rhl:LPU83_1750"/>
<keyword evidence="4" id="KW-1185">Reference proteome</keyword>
<dbReference type="Proteomes" id="UP000019443">
    <property type="component" value="Chromosome"/>
</dbReference>
<name>W6RAN1_9HYPH</name>
<accession>W6RAN1</accession>
<sequence length="801" mass="89301">MKSTPNFGAVVADLTRSGFAATDLLPLIPPGATLSENSHVQPFQIGKIPGRYFGGKWSGLTGAWASVGMSERDVDRAKTWPTQNVGLRGGSYPGIDIDTDSKAAFALVERLIVARFGDTAPVRYRGDAPRALYSFRLDPSSDPVRKHRIEWKDADGRAHAVEVLGLGQQYAIAGIHPTGVAYEWRERPDGSVGDLAAVTANGLPKLSVDDVMDFMNEVKAAIEASGGEVGKIMVPRYGWDGDSRAVDLNNAEPILENDIAMEALNSIPNTVESMPSREQFVAVLASFKQAVGRNAEGLRGDALVWATRDGWADEEYFDKVWESLTSSRVPFDHLISMARKYGWRGDAALDFKDLGQDNGEVEKKIQRAEQEDPLLKLATKLAYVDTEQVFIVKGNGNMYSPEALNRAPHLGALIEAPGTTGKQSPANRLCAPNTTMQIVKGVVYLPGEQQITQWEQSGRSDTYYNRWHARAFPRFDNVTDADVKPWLDHVAYLVPDKKEREELLDFFAHLLQKRGTKIRWAPLLIGKQGTGKDLMIKPIVSYLAHNARDIKPEQLTSRFNDFLESELLVVQELKRSTTQANGTYNRIKTLIAGTAEDVNYIEKKYQTPYAVPNVVNSIFFSNHVDAMEIDADDRRFFIILSEAEKRDPSYYQRLAVDFYQNNSGWLKVASWLLKRDIEDFNASQPPMQTEGKALLIDSQRTPVARAIEEAVTTGAYKDRKAIRAEEIVNRASSEFSFMPGVQRHEVHGAQVVNELRNLGWRNHGNVKIDGKVLRFWTRPGANPSNADIRAELDTAQSEIDF</sequence>